<feature type="domain" description="RING-type" evidence="17">
    <location>
        <begin position="1453"/>
        <end position="1500"/>
    </location>
</feature>
<keyword evidence="10" id="KW-0677">Repeat</keyword>
<evidence type="ECO:0000256" key="14">
    <source>
        <dbReference type="ARBA" id="ARBA00032366"/>
    </source>
</evidence>
<dbReference type="Proteomes" id="UP000829291">
    <property type="component" value="Chromosome 1"/>
</dbReference>
<evidence type="ECO:0000313" key="19">
    <source>
        <dbReference type="RefSeq" id="XP_046596998.1"/>
    </source>
</evidence>
<dbReference type="InterPro" id="IPR054478">
    <property type="entry name" value="LTN1_UBC"/>
</dbReference>
<keyword evidence="9 16" id="KW-0479">Metal-binding</keyword>
<comment type="catalytic activity">
    <reaction evidence="1 16">
        <text>S-ubiquitinyl-[E2 ubiquitin-conjugating enzyme]-L-cysteine + [acceptor protein]-L-lysine = [E2 ubiquitin-conjugating enzyme]-L-cysteine + N(6)-ubiquitinyl-[acceptor protein]-L-lysine.</text>
        <dbReference type="EC" id="2.3.2.27"/>
    </reaction>
</comment>
<evidence type="ECO:0000256" key="13">
    <source>
        <dbReference type="ARBA" id="ARBA00022833"/>
    </source>
</evidence>
<dbReference type="InterPro" id="IPR054477">
    <property type="entry name" value="LTN1_E3_ligase_6th"/>
</dbReference>
<dbReference type="CDD" id="cd16491">
    <property type="entry name" value="RING-CH-C4HC3_LTN1"/>
    <property type="match status" value="1"/>
</dbReference>
<keyword evidence="13 16" id="KW-0862">Zinc</keyword>
<evidence type="ECO:0000256" key="8">
    <source>
        <dbReference type="ARBA" id="ARBA00022679"/>
    </source>
</evidence>
<sequence length="1503" mass="171879">MDMRYQRLLISSLQGYSLYLKTISPQQIEKVAKIHDKILSHNKFWKLVKHEIPLVRAGFFNVLASMIQHAEELYKNEKKKLITTIMNNLDETDPGVLPVVWEAVLLAICKIEGWHTVVSIEKLIIPKLWHVLREGGNGSANAIYPNLLPFISHFPIQNENKMNFYTNFFNNLRKGFKVKSVQLSYSEMLAVVTAFVECLRYVILLNNEDEILCETLLKQQLMPTLEWCLVEISPVKPLIFKQISQLIRYWSKNRSVADYKSYGHLVQQFWSTLEETLLNLIHSTEANFDSVHISNLYDSLLDLFLSLKNTTLETRKNLRVKFFDSNDRAEKSDEVLPKVPEEDLKYCTELAQLINKITSVHFDNINKDSSESAVMLTCYKLITNFESKDLFIALTKSCGKDTSFLDFYNKTLRKWLIEKPEQTELLIMLLFSLIKYLDKLDKKTVLASLSELQNENKIILRHAVKCALFKHNRKDPAVKEWFSQAEVSSVLLDVTKQVAVNETTIDLDVNKKILMQCFECSDNTDLIISDSTFDDIVSILCKGLNEQSQDNLNSLVELVSEISSATWTHNKLRLGVVKIIETMFGLSCTLDLDSSAFPIRKTVQNTWKNGLVQLKTMLSPAKLVDLTKKCADILWANIFLSEHLYSLEKLVEIAVSFIKALVEDDDENEHTKNVISAFTAGSKMATWLADVTTIVLYAEVVSGNLATMETCFQTKIGQDIVKIDLEQKYPTDNIENCVRWALLNIKLLKKLFMKKSEGQDDIEDDSTEVQDMDIVKVNALPVIEETMLNILHIVATGYLYGLHYTSTKHFNGISTLFTDLKEEVKVTYTLLGTDIRESNLKFILQNSGVYVGIWPHVLRLFCMELAPCDSLTTKFREDFSITSSASNNVNEIGAQLQAVQVLSDYLNMEDIPLQLDNNVNALVVGRSLLGGDSEKTLTYFIATLDKVIKLYQEDNGFLLFDCDVSEVTWQQFTLPLEVVRFLSKSVSTIPTKLTHAHWDFILISLASWQLSVKKSKKNCGNLKVTAFIVAVNKLFCTLQELLYKHEKESVEGLPGTILDEWKNIFADDVYIVLVETWMYCSDLYNQHDVSSMQLVLLNNLGEALKLVDEKIFFGQHTSAAFESINSEKVIKLSFNLLQSPVPSLQLSAYQVFKKIIPELVARDKNLIESESFDLNLLNFKKFENVLASTQYIVNAMLLDFKLCETVSCTIQPYTDSYTYTLGYLFEWAILLDMCSYAHAELRYQYSELLKDDFFPSLMNNLFRLMPVEIFQDNKNKAVRLTEIFSTAPSFSFAKTWTECRLDHLVCWLYANSLRQLPVLVRQWWGAADSRVSAAVERITILYVSPMLCQEELSCNKLTGIENMQVKVHPTAREVIALYQVEDAKLELSIILPINHPLGPVTVDLGQHAGGAANWRNCHMQLSIFLTHQNGSIWDGLTLWKNNLDKRFAGVEECYICFSIVHATTNQIPKLSCHTCRKKFHTPCLYKWFSTSQKSTCPICRNIF</sequence>
<dbReference type="SUPFAM" id="SSF57850">
    <property type="entry name" value="RING/U-box"/>
    <property type="match status" value="1"/>
</dbReference>
<evidence type="ECO:0000256" key="3">
    <source>
        <dbReference type="ARBA" id="ARBA00004906"/>
    </source>
</evidence>
<dbReference type="InterPro" id="IPR054476">
    <property type="entry name" value="Ltn1_N"/>
</dbReference>
<dbReference type="SUPFAM" id="SSF48371">
    <property type="entry name" value="ARM repeat"/>
    <property type="match status" value="1"/>
</dbReference>
<comment type="function">
    <text evidence="16">E3 ubiquitin-protein ligase. Component of the ribosome quality control complex (RQC), a ribosome-associated complex that mediates ubiquitination and extraction of incompletely synthesized nascent chains for proteasomal degradation.</text>
</comment>
<dbReference type="PANTHER" id="PTHR12389">
    <property type="entry name" value="ZINC FINGER PROTEIN 294"/>
    <property type="match status" value="1"/>
</dbReference>
<dbReference type="InterPro" id="IPR039804">
    <property type="entry name" value="RING-CH-C4HC3_LTN1"/>
</dbReference>
<comment type="pathway">
    <text evidence="3 16">Protein modification; protein ubiquitination.</text>
</comment>
<dbReference type="InterPro" id="IPR039795">
    <property type="entry name" value="LTN1/Rkr1"/>
</dbReference>
<dbReference type="Pfam" id="PF22999">
    <property type="entry name" value="LTN1_E3_ligase_6th"/>
    <property type="match status" value="1"/>
</dbReference>
<dbReference type="RefSeq" id="XP_046596998.1">
    <property type="nucleotide sequence ID" value="XM_046741042.1"/>
</dbReference>
<dbReference type="InterPro" id="IPR011016">
    <property type="entry name" value="Znf_RING-CH"/>
</dbReference>
<dbReference type="InterPro" id="IPR013083">
    <property type="entry name" value="Znf_RING/FYVE/PHD"/>
</dbReference>
<dbReference type="Gene3D" id="3.30.40.10">
    <property type="entry name" value="Zinc/RING finger domain, C3HC4 (zinc finger)"/>
    <property type="match status" value="1"/>
</dbReference>
<keyword evidence="11 15" id="KW-0863">Zinc-finger</keyword>
<evidence type="ECO:0000256" key="7">
    <source>
        <dbReference type="ARBA" id="ARBA00022490"/>
    </source>
</evidence>
<dbReference type="EC" id="2.3.2.27" evidence="5 16"/>
<reference evidence="19" key="1">
    <citation type="submission" date="2025-08" db="UniProtKB">
        <authorList>
            <consortium name="RefSeq"/>
        </authorList>
    </citation>
    <scope>IDENTIFICATION</scope>
    <source>
        <tissue evidence="19">Thorax and Abdomen</tissue>
    </source>
</reference>
<evidence type="ECO:0000256" key="5">
    <source>
        <dbReference type="ARBA" id="ARBA00012483"/>
    </source>
</evidence>
<organism evidence="18 19">
    <name type="scientific">Neodiprion lecontei</name>
    <name type="common">Redheaded pine sawfly</name>
    <dbReference type="NCBI Taxonomy" id="441921"/>
    <lineage>
        <taxon>Eukaryota</taxon>
        <taxon>Metazoa</taxon>
        <taxon>Ecdysozoa</taxon>
        <taxon>Arthropoda</taxon>
        <taxon>Hexapoda</taxon>
        <taxon>Insecta</taxon>
        <taxon>Pterygota</taxon>
        <taxon>Neoptera</taxon>
        <taxon>Endopterygota</taxon>
        <taxon>Hymenoptera</taxon>
        <taxon>Tenthredinoidea</taxon>
        <taxon>Diprionidae</taxon>
        <taxon>Diprioninae</taxon>
        <taxon>Neodiprion</taxon>
    </lineage>
</organism>
<comment type="similarity">
    <text evidence="4 16">Belongs to the LTN1 family.</text>
</comment>
<dbReference type="PANTHER" id="PTHR12389:SF0">
    <property type="entry name" value="E3 UBIQUITIN-PROTEIN LIGASE LISTERIN"/>
    <property type="match status" value="1"/>
</dbReference>
<dbReference type="PROSITE" id="PS50089">
    <property type="entry name" value="ZF_RING_2"/>
    <property type="match status" value="1"/>
</dbReference>
<comment type="subunit">
    <text evidence="16">Component of the ribosome quality control complex (RQC).</text>
</comment>
<keyword evidence="18" id="KW-1185">Reference proteome</keyword>
<protein>
    <recommendedName>
        <fullName evidence="6 16">E3 ubiquitin-protein ligase listerin</fullName>
        <ecNumber evidence="5 16">2.3.2.27</ecNumber>
    </recommendedName>
    <alternativeName>
        <fullName evidence="14 16">RING-type E3 ubiquitin transferase listerin</fullName>
    </alternativeName>
</protein>
<evidence type="ECO:0000256" key="6">
    <source>
        <dbReference type="ARBA" id="ARBA00017157"/>
    </source>
</evidence>
<evidence type="ECO:0000256" key="4">
    <source>
        <dbReference type="ARBA" id="ARBA00007997"/>
    </source>
</evidence>
<evidence type="ECO:0000256" key="2">
    <source>
        <dbReference type="ARBA" id="ARBA00004514"/>
    </source>
</evidence>
<dbReference type="SMART" id="SM00744">
    <property type="entry name" value="RINGv"/>
    <property type="match status" value="1"/>
</dbReference>
<evidence type="ECO:0000259" key="17">
    <source>
        <dbReference type="PROSITE" id="PS50089"/>
    </source>
</evidence>
<evidence type="ECO:0000256" key="12">
    <source>
        <dbReference type="ARBA" id="ARBA00022786"/>
    </source>
</evidence>
<gene>
    <name evidence="19" type="primary">LOC107220957</name>
</gene>
<comment type="subcellular location">
    <subcellularLocation>
        <location evidence="2">Cytoplasm</location>
        <location evidence="2">Cytosol</location>
    </subcellularLocation>
</comment>
<dbReference type="Pfam" id="PF23009">
    <property type="entry name" value="UBC_like"/>
    <property type="match status" value="1"/>
</dbReference>
<dbReference type="GeneID" id="107220957"/>
<evidence type="ECO:0000256" key="11">
    <source>
        <dbReference type="ARBA" id="ARBA00022771"/>
    </source>
</evidence>
<evidence type="ECO:0000256" key="10">
    <source>
        <dbReference type="ARBA" id="ARBA00022737"/>
    </source>
</evidence>
<evidence type="ECO:0000256" key="16">
    <source>
        <dbReference type="RuleBase" id="RU367090"/>
    </source>
</evidence>
<keyword evidence="12 16" id="KW-0833">Ubl conjugation pathway</keyword>
<evidence type="ECO:0000313" key="18">
    <source>
        <dbReference type="Proteomes" id="UP000829291"/>
    </source>
</evidence>
<dbReference type="Pfam" id="PF22958">
    <property type="entry name" value="Ltn1_1st"/>
    <property type="match status" value="1"/>
</dbReference>
<accession>A0ABM3G9P9</accession>
<name>A0ABM3G9P9_NEOLC</name>
<dbReference type="InterPro" id="IPR001841">
    <property type="entry name" value="Znf_RING"/>
</dbReference>
<evidence type="ECO:0000256" key="9">
    <source>
        <dbReference type="ARBA" id="ARBA00022723"/>
    </source>
</evidence>
<dbReference type="InterPro" id="IPR016024">
    <property type="entry name" value="ARM-type_fold"/>
</dbReference>
<keyword evidence="7" id="KW-0963">Cytoplasm</keyword>
<evidence type="ECO:0000256" key="15">
    <source>
        <dbReference type="PROSITE-ProRule" id="PRU00175"/>
    </source>
</evidence>
<keyword evidence="8 16" id="KW-0808">Transferase</keyword>
<proteinExistence type="inferred from homology"/>
<evidence type="ECO:0000256" key="1">
    <source>
        <dbReference type="ARBA" id="ARBA00000900"/>
    </source>
</evidence>